<evidence type="ECO:0000256" key="1">
    <source>
        <dbReference type="ARBA" id="ARBA00009986"/>
    </source>
</evidence>
<dbReference type="RefSeq" id="WP_018381670.1">
    <property type="nucleotide sequence ID" value="NZ_LLZU01000005.1"/>
</dbReference>
<keyword evidence="2 5" id="KW-0560">Oxidoreductase</keyword>
<evidence type="ECO:0000256" key="5">
    <source>
        <dbReference type="RuleBase" id="RU003345"/>
    </source>
</evidence>
<evidence type="ECO:0000256" key="3">
    <source>
        <dbReference type="ARBA" id="ARBA00023027"/>
    </source>
</evidence>
<feature type="domain" description="Aldehyde dehydrogenase" evidence="6">
    <location>
        <begin position="29"/>
        <end position="485"/>
    </location>
</feature>
<evidence type="ECO:0000313" key="8">
    <source>
        <dbReference type="Proteomes" id="UP000050867"/>
    </source>
</evidence>
<organism evidence="7 8">
    <name type="scientific">Wenjunlia vitaminophila</name>
    <name type="common">Streptomyces vitaminophilus</name>
    <dbReference type="NCBI Taxonomy" id="76728"/>
    <lineage>
        <taxon>Bacteria</taxon>
        <taxon>Bacillati</taxon>
        <taxon>Actinomycetota</taxon>
        <taxon>Actinomycetes</taxon>
        <taxon>Kitasatosporales</taxon>
        <taxon>Streptomycetaceae</taxon>
        <taxon>Wenjunlia</taxon>
    </lineage>
</organism>
<dbReference type="PANTHER" id="PTHR42986">
    <property type="entry name" value="BENZALDEHYDE DEHYDROGENASE YFMT"/>
    <property type="match status" value="1"/>
</dbReference>
<dbReference type="InterPro" id="IPR016163">
    <property type="entry name" value="Ald_DH_C"/>
</dbReference>
<dbReference type="PROSITE" id="PS00687">
    <property type="entry name" value="ALDEHYDE_DEHYDR_GLU"/>
    <property type="match status" value="1"/>
</dbReference>
<evidence type="ECO:0000313" key="7">
    <source>
        <dbReference type="EMBL" id="KRV50459.1"/>
    </source>
</evidence>
<comment type="caution">
    <text evidence="7">The sequence shown here is derived from an EMBL/GenBank/DDBJ whole genome shotgun (WGS) entry which is preliminary data.</text>
</comment>
<proteinExistence type="inferred from homology"/>
<name>A0A0T6LWG8_WENVI</name>
<dbReference type="SUPFAM" id="SSF53720">
    <property type="entry name" value="ALDH-like"/>
    <property type="match status" value="1"/>
</dbReference>
<dbReference type="Gene3D" id="3.40.605.10">
    <property type="entry name" value="Aldehyde Dehydrogenase, Chain A, domain 1"/>
    <property type="match status" value="1"/>
</dbReference>
<dbReference type="Pfam" id="PF00171">
    <property type="entry name" value="Aldedh"/>
    <property type="match status" value="1"/>
</dbReference>
<dbReference type="STRING" id="76728.AQ490_15350"/>
<dbReference type="InterPro" id="IPR015590">
    <property type="entry name" value="Aldehyde_DH_dom"/>
</dbReference>
<dbReference type="InterPro" id="IPR029510">
    <property type="entry name" value="Ald_DH_CS_GLU"/>
</dbReference>
<keyword evidence="8" id="KW-1185">Reference proteome</keyword>
<dbReference type="InterPro" id="IPR016162">
    <property type="entry name" value="Ald_DH_N"/>
</dbReference>
<accession>A0A0T6LWG8</accession>
<dbReference type="AlphaFoldDB" id="A0A0T6LWG8"/>
<dbReference type="CDD" id="cd07152">
    <property type="entry name" value="ALDH_BenzADH"/>
    <property type="match status" value="1"/>
</dbReference>
<feature type="active site" evidence="4">
    <location>
        <position position="263"/>
    </location>
</feature>
<dbReference type="InterPro" id="IPR016161">
    <property type="entry name" value="Ald_DH/histidinol_DH"/>
</dbReference>
<comment type="similarity">
    <text evidence="1 5">Belongs to the aldehyde dehydrogenase family.</text>
</comment>
<dbReference type="FunFam" id="3.40.605.10:FF:000007">
    <property type="entry name" value="NAD/NADP-dependent betaine aldehyde dehydrogenase"/>
    <property type="match status" value="1"/>
</dbReference>
<dbReference type="OrthoDB" id="6882680at2"/>
<dbReference type="eggNOG" id="COG1012">
    <property type="taxonomic scope" value="Bacteria"/>
</dbReference>
<dbReference type="GO" id="GO:0016620">
    <property type="term" value="F:oxidoreductase activity, acting on the aldehyde or oxo group of donors, NAD or NADP as acceptor"/>
    <property type="evidence" value="ECO:0007669"/>
    <property type="project" value="InterPro"/>
</dbReference>
<evidence type="ECO:0000256" key="2">
    <source>
        <dbReference type="ARBA" id="ARBA00023002"/>
    </source>
</evidence>
<dbReference type="PANTHER" id="PTHR42986:SF1">
    <property type="entry name" value="BENZALDEHYDE DEHYDROGENASE YFMT"/>
    <property type="match status" value="1"/>
</dbReference>
<reference evidence="7 8" key="1">
    <citation type="submission" date="2015-10" db="EMBL/GenBank/DDBJ databases">
        <title>Draft genome sequence of pyrrolomycin-producing Streptomyces vitaminophilus.</title>
        <authorList>
            <person name="Graham D.E."/>
            <person name="Mahan K.M."/>
            <person name="Klingeman D.M."/>
            <person name="Hettich R.L."/>
            <person name="Parry R.J."/>
        </authorList>
    </citation>
    <scope>NUCLEOTIDE SEQUENCE [LARGE SCALE GENOMIC DNA]</scope>
    <source>
        <strain evidence="7 8">ATCC 31673</strain>
    </source>
</reference>
<keyword evidence="3" id="KW-0520">NAD</keyword>
<evidence type="ECO:0000256" key="4">
    <source>
        <dbReference type="PROSITE-ProRule" id="PRU10007"/>
    </source>
</evidence>
<sequence length="496" mass="51868">MTLTAHSDTRFRFLNAQPWQGAVYIDGAWTPASGGAVDVLEKATGATLAVAGLADAADVARATASAAAAQPEWAATAAERRREVFLRAADVLATHHEELADWLIRETGGVRHKAEFELLKSRENLLQAAALTTRSAGGTLPSPPGVTSLARRVPRGVVGVITPWNFPLTLALRMLGPALALGNAVVLKPNPQTPVTGGVALARLFAEAGLPPGLLQVLPGEAEAGRALVIDRNVDMISFTGSTAVGRQVAADCAPLLKKCVLELGGNNPLVVLEDADLELASSAGAWGTFNYQGQLCMTVGRHVVHRGVVEAYAEKLTRRARALRVGDPARADVHLGPLVNENQVARVHRLVTESVAAGATLLTGGSHDGPMYQPTVLTGVTTDMPVFTEEIFGPVAPIIAVDSDDEAVAIANHGEYGLAAAVLSGSESRAAAIADRLRSGVVHVNDQTVNYDVQAPIGGMGASGSGDVFGGPADPEAYTEWQWITRRAQSPVYPF</sequence>
<dbReference type="Proteomes" id="UP000050867">
    <property type="component" value="Unassembled WGS sequence"/>
</dbReference>
<dbReference type="Gene3D" id="3.40.309.10">
    <property type="entry name" value="Aldehyde Dehydrogenase, Chain A, domain 2"/>
    <property type="match status" value="1"/>
</dbReference>
<gene>
    <name evidence="7" type="ORF">AQ490_15350</name>
</gene>
<protein>
    <submittedName>
        <fullName evidence="7">Benzaldehyde dehydrogenase</fullName>
    </submittedName>
</protein>
<dbReference type="EMBL" id="LLZU01000005">
    <property type="protein sequence ID" value="KRV50459.1"/>
    <property type="molecule type" value="Genomic_DNA"/>
</dbReference>
<evidence type="ECO:0000259" key="6">
    <source>
        <dbReference type="Pfam" id="PF00171"/>
    </source>
</evidence>